<proteinExistence type="predicted"/>
<sequence length="181" mass="19713">MGKNSYNGGGTIVHPGSSFFSYKGGPGRKRKPADGSDTPGPAKPGSICDFGPLRPKRRKVVEVLIKPKRRTVEEVQQAETRRLRATATDLIARAENLARQKDARIADLKKQLAIAQREGETINVALGFARGINLEGNHMKEASDKLELVLRPLFSGTSKAQAKSAKKAARRKKTSGRVRQA</sequence>
<dbReference type="RefSeq" id="WP_167383823.1">
    <property type="nucleotide sequence ID" value="NZ_JACHXX010000002.1"/>
</dbReference>
<dbReference type="EMBL" id="JACHXX010000002">
    <property type="protein sequence ID" value="MBB3161084.1"/>
    <property type="molecule type" value="Genomic_DNA"/>
</dbReference>
<comment type="caution">
    <text evidence="3">The sequence shown here is derived from an EMBL/GenBank/DDBJ whole genome shotgun (WGS) entry which is preliminary data.</text>
</comment>
<reference evidence="3 4" key="1">
    <citation type="submission" date="2020-08" db="EMBL/GenBank/DDBJ databases">
        <title>Genomic Encyclopedia of Type Strains, Phase III (KMG-III): the genomes of soil and plant-associated and newly described type strains.</title>
        <authorList>
            <person name="Whitman W."/>
        </authorList>
    </citation>
    <scope>NUCLEOTIDE SEQUENCE [LARGE SCALE GENOMIC DNA]</scope>
    <source>
        <strain evidence="3 4">CECT 8280</strain>
    </source>
</reference>
<accession>A0ABR6G484</accession>
<organism evidence="3 4">
    <name type="scientific">Rhizobium laguerreae</name>
    <dbReference type="NCBI Taxonomy" id="1076926"/>
    <lineage>
        <taxon>Bacteria</taxon>
        <taxon>Pseudomonadati</taxon>
        <taxon>Pseudomonadota</taxon>
        <taxon>Alphaproteobacteria</taxon>
        <taxon>Hyphomicrobiales</taxon>
        <taxon>Rhizobiaceae</taxon>
        <taxon>Rhizobium/Agrobacterium group</taxon>
        <taxon>Rhizobium</taxon>
    </lineage>
</organism>
<evidence type="ECO:0000313" key="3">
    <source>
        <dbReference type="EMBL" id="MBB3161084.1"/>
    </source>
</evidence>
<feature type="coiled-coil region" evidence="1">
    <location>
        <begin position="91"/>
        <end position="118"/>
    </location>
</feature>
<keyword evidence="4" id="KW-1185">Reference proteome</keyword>
<evidence type="ECO:0000313" key="4">
    <source>
        <dbReference type="Proteomes" id="UP000542811"/>
    </source>
</evidence>
<dbReference type="Proteomes" id="UP000542811">
    <property type="component" value="Unassembled WGS sequence"/>
</dbReference>
<evidence type="ECO:0000256" key="1">
    <source>
        <dbReference type="SAM" id="Coils"/>
    </source>
</evidence>
<protein>
    <submittedName>
        <fullName evidence="3">Uncharacterized protein</fullName>
    </submittedName>
</protein>
<keyword evidence="1" id="KW-0175">Coiled coil</keyword>
<feature type="region of interest" description="Disordered" evidence="2">
    <location>
        <begin position="1"/>
        <end position="51"/>
    </location>
</feature>
<feature type="compositionally biased region" description="Basic residues" evidence="2">
    <location>
        <begin position="164"/>
        <end position="181"/>
    </location>
</feature>
<gene>
    <name evidence="3" type="ORF">FHS25_001533</name>
</gene>
<evidence type="ECO:0000256" key="2">
    <source>
        <dbReference type="SAM" id="MobiDB-lite"/>
    </source>
</evidence>
<name>A0ABR6G484_9HYPH</name>
<feature type="region of interest" description="Disordered" evidence="2">
    <location>
        <begin position="157"/>
        <end position="181"/>
    </location>
</feature>